<dbReference type="OrthoDB" id="3121373at2759"/>
<protein>
    <submittedName>
        <fullName evidence="1">Uncharacterized protein</fullName>
    </submittedName>
</protein>
<dbReference type="Proteomes" id="UP000807306">
    <property type="component" value="Unassembled WGS sequence"/>
</dbReference>
<gene>
    <name evidence="1" type="ORF">CPB83DRAFT_899980</name>
</gene>
<accession>A0A9P6E3T6</accession>
<comment type="caution">
    <text evidence="1">The sequence shown here is derived from an EMBL/GenBank/DDBJ whole genome shotgun (WGS) entry which is preliminary data.</text>
</comment>
<name>A0A9P6E3T6_9AGAR</name>
<organism evidence="1 2">
    <name type="scientific">Crepidotus variabilis</name>
    <dbReference type="NCBI Taxonomy" id="179855"/>
    <lineage>
        <taxon>Eukaryota</taxon>
        <taxon>Fungi</taxon>
        <taxon>Dikarya</taxon>
        <taxon>Basidiomycota</taxon>
        <taxon>Agaricomycotina</taxon>
        <taxon>Agaricomycetes</taxon>
        <taxon>Agaricomycetidae</taxon>
        <taxon>Agaricales</taxon>
        <taxon>Agaricineae</taxon>
        <taxon>Crepidotaceae</taxon>
        <taxon>Crepidotus</taxon>
    </lineage>
</organism>
<proteinExistence type="predicted"/>
<dbReference type="AlphaFoldDB" id="A0A9P6E3T6"/>
<evidence type="ECO:0000313" key="2">
    <source>
        <dbReference type="Proteomes" id="UP000807306"/>
    </source>
</evidence>
<keyword evidence="2" id="KW-1185">Reference proteome</keyword>
<reference evidence="1" key="1">
    <citation type="submission" date="2020-11" db="EMBL/GenBank/DDBJ databases">
        <authorList>
            <consortium name="DOE Joint Genome Institute"/>
            <person name="Ahrendt S."/>
            <person name="Riley R."/>
            <person name="Andreopoulos W."/>
            <person name="Labutti K."/>
            <person name="Pangilinan J."/>
            <person name="Ruiz-Duenas F.J."/>
            <person name="Barrasa J.M."/>
            <person name="Sanchez-Garcia M."/>
            <person name="Camarero S."/>
            <person name="Miyauchi S."/>
            <person name="Serrano A."/>
            <person name="Linde D."/>
            <person name="Babiker R."/>
            <person name="Drula E."/>
            <person name="Ayuso-Fernandez I."/>
            <person name="Pacheco R."/>
            <person name="Padilla G."/>
            <person name="Ferreira P."/>
            <person name="Barriuso J."/>
            <person name="Kellner H."/>
            <person name="Castanera R."/>
            <person name="Alfaro M."/>
            <person name="Ramirez L."/>
            <person name="Pisabarro A.G."/>
            <person name="Kuo A."/>
            <person name="Tritt A."/>
            <person name="Lipzen A."/>
            <person name="He G."/>
            <person name="Yan M."/>
            <person name="Ng V."/>
            <person name="Cullen D."/>
            <person name="Martin F."/>
            <person name="Rosso M.-N."/>
            <person name="Henrissat B."/>
            <person name="Hibbett D."/>
            <person name="Martinez A.T."/>
            <person name="Grigoriev I.V."/>
        </authorList>
    </citation>
    <scope>NUCLEOTIDE SEQUENCE</scope>
    <source>
        <strain evidence="1">CBS 506.95</strain>
    </source>
</reference>
<evidence type="ECO:0000313" key="1">
    <source>
        <dbReference type="EMBL" id="KAF9522029.1"/>
    </source>
</evidence>
<dbReference type="EMBL" id="MU157964">
    <property type="protein sequence ID" value="KAF9522029.1"/>
    <property type="molecule type" value="Genomic_DNA"/>
</dbReference>
<sequence length="272" mass="30403">MQSKPAKTATPTVSPAAFGYLVVGRPMEAKFQSLGQHFNISYLPYHLSENAEQTLMGRHICLWLAKDVGDIEVVAYIIWPGTGILSLGEGLNANHPSRLVELGRDSGTFQSDGSSANIIMQELLNLATRPCILFVRSPPMQEDFLEEEARRLSFCAKAVNWTSELEAFLDAAALSGDAVKSSQIHHWYQKTITTLQTADQTAFLFDPTRFLAGMLKHLHHTLLNVNRLDVNQKSRTGGPVLIPMCFVRSWKEEVISMVQKDFTVIQHMMTNK</sequence>